<evidence type="ECO:0000313" key="4">
    <source>
        <dbReference type="Proteomes" id="UP000193495"/>
    </source>
</evidence>
<proteinExistence type="predicted"/>
<sequence>MSGRTKRSADALNMKAPKIVSSEHLAQDEGWELSEYEYGLIVAHNAFTRWMARCLAAVVGHSNFSALDVLVLHNVNHRARPKRLSDICFVLNIEDQHTVTYALKKLVAEGLVEGERRGKERYYTTTEQGAETCQKYRQLREICLLDTHRSMEADNEELRRLATVLRGMSGLYDQAARSVASV</sequence>
<dbReference type="Pfam" id="PF13463">
    <property type="entry name" value="HTH_27"/>
    <property type="match status" value="1"/>
</dbReference>
<dbReference type="InterPro" id="IPR014601">
    <property type="entry name" value="Trans_reg_MarR_HTH"/>
</dbReference>
<gene>
    <name evidence="2" type="ORF">CLV79_10726</name>
    <name evidence="3" type="ORF">LOS8367_02714</name>
</gene>
<dbReference type="InterPro" id="IPR036390">
    <property type="entry name" value="WH_DNA-bd_sf"/>
</dbReference>
<dbReference type="InterPro" id="IPR011991">
    <property type="entry name" value="ArsR-like_HTH"/>
</dbReference>
<name>A0A1X6ZP52_9RHOB</name>
<dbReference type="Proteomes" id="UP000193495">
    <property type="component" value="Unassembled WGS sequence"/>
</dbReference>
<protein>
    <submittedName>
        <fullName evidence="3">MarR family protein</fullName>
    </submittedName>
    <submittedName>
        <fullName evidence="2">Putative MarR family transcription regulator</fullName>
    </submittedName>
</protein>
<dbReference type="Proteomes" id="UP000240624">
    <property type="component" value="Unassembled WGS sequence"/>
</dbReference>
<reference evidence="2 5" key="2">
    <citation type="submission" date="2018-03" db="EMBL/GenBank/DDBJ databases">
        <title>Genomic Encyclopedia of Archaeal and Bacterial Type Strains, Phase II (KMG-II): from individual species to whole genera.</title>
        <authorList>
            <person name="Goeker M."/>
        </authorList>
    </citation>
    <scope>NUCLEOTIDE SEQUENCE [LARGE SCALE GENOMIC DNA]</scope>
    <source>
        <strain evidence="2 5">DSM 29956</strain>
    </source>
</reference>
<dbReference type="EMBL" id="PYGB01000007">
    <property type="protein sequence ID" value="PSK85796.1"/>
    <property type="molecule type" value="Genomic_DNA"/>
</dbReference>
<dbReference type="RefSeq" id="WP_085897029.1">
    <property type="nucleotide sequence ID" value="NZ_FWFY01000008.1"/>
</dbReference>
<dbReference type="AlphaFoldDB" id="A0A1X6ZP52"/>
<dbReference type="InterPro" id="IPR036388">
    <property type="entry name" value="WH-like_DNA-bd_sf"/>
</dbReference>
<dbReference type="PIRSF" id="PIRSF036158">
    <property type="entry name" value="UCP036158_MarR"/>
    <property type="match status" value="1"/>
</dbReference>
<reference evidence="3 4" key="1">
    <citation type="submission" date="2017-03" db="EMBL/GenBank/DDBJ databases">
        <authorList>
            <person name="Afonso C.L."/>
            <person name="Miller P.J."/>
            <person name="Scott M.A."/>
            <person name="Spackman E."/>
            <person name="Goraichik I."/>
            <person name="Dimitrov K.M."/>
            <person name="Suarez D.L."/>
            <person name="Swayne D.E."/>
        </authorList>
    </citation>
    <scope>NUCLEOTIDE SEQUENCE [LARGE SCALE GENOMIC DNA]</scope>
    <source>
        <strain evidence="3 4">CECT 8367</strain>
    </source>
</reference>
<dbReference type="Gene3D" id="1.10.10.10">
    <property type="entry name" value="Winged helix-like DNA-binding domain superfamily/Winged helix DNA-binding domain"/>
    <property type="match status" value="1"/>
</dbReference>
<dbReference type="EMBL" id="FWFY01000008">
    <property type="protein sequence ID" value="SLN57016.1"/>
    <property type="molecule type" value="Genomic_DNA"/>
</dbReference>
<evidence type="ECO:0000313" key="2">
    <source>
        <dbReference type="EMBL" id="PSK85796.1"/>
    </source>
</evidence>
<dbReference type="OrthoDB" id="7504146at2"/>
<feature type="domain" description="HTH marR-type" evidence="1">
    <location>
        <begin position="65"/>
        <end position="129"/>
    </location>
</feature>
<dbReference type="SUPFAM" id="SSF46785">
    <property type="entry name" value="Winged helix' DNA-binding domain"/>
    <property type="match status" value="1"/>
</dbReference>
<accession>A0A1X6ZP52</accession>
<evidence type="ECO:0000313" key="3">
    <source>
        <dbReference type="EMBL" id="SLN57016.1"/>
    </source>
</evidence>
<dbReference type="CDD" id="cd00090">
    <property type="entry name" value="HTH_ARSR"/>
    <property type="match status" value="1"/>
</dbReference>
<organism evidence="3 4">
    <name type="scientific">Limimaricola soesokkakensis</name>
    <dbReference type="NCBI Taxonomy" id="1343159"/>
    <lineage>
        <taxon>Bacteria</taxon>
        <taxon>Pseudomonadati</taxon>
        <taxon>Pseudomonadota</taxon>
        <taxon>Alphaproteobacteria</taxon>
        <taxon>Rhodobacterales</taxon>
        <taxon>Paracoccaceae</taxon>
        <taxon>Limimaricola</taxon>
    </lineage>
</organism>
<dbReference type="GO" id="GO:0003700">
    <property type="term" value="F:DNA-binding transcription factor activity"/>
    <property type="evidence" value="ECO:0007669"/>
    <property type="project" value="InterPro"/>
</dbReference>
<evidence type="ECO:0000313" key="5">
    <source>
        <dbReference type="Proteomes" id="UP000240624"/>
    </source>
</evidence>
<keyword evidence="5" id="KW-1185">Reference proteome</keyword>
<dbReference type="InterPro" id="IPR000835">
    <property type="entry name" value="HTH_MarR-typ"/>
</dbReference>
<evidence type="ECO:0000259" key="1">
    <source>
        <dbReference type="Pfam" id="PF13463"/>
    </source>
</evidence>